<dbReference type="AlphaFoldDB" id="A0ABD3U546"/>
<dbReference type="Proteomes" id="UP001634393">
    <property type="component" value="Unassembled WGS sequence"/>
</dbReference>
<accession>A0ABD3U546</accession>
<protein>
    <submittedName>
        <fullName evidence="1">Uncharacterized protein</fullName>
    </submittedName>
</protein>
<evidence type="ECO:0000313" key="1">
    <source>
        <dbReference type="EMBL" id="KAL3843318.1"/>
    </source>
</evidence>
<dbReference type="EMBL" id="JBJXBP010000002">
    <property type="protein sequence ID" value="KAL3843318.1"/>
    <property type="molecule type" value="Genomic_DNA"/>
</dbReference>
<organism evidence="1 2">
    <name type="scientific">Penstemon smallii</name>
    <dbReference type="NCBI Taxonomy" id="265156"/>
    <lineage>
        <taxon>Eukaryota</taxon>
        <taxon>Viridiplantae</taxon>
        <taxon>Streptophyta</taxon>
        <taxon>Embryophyta</taxon>
        <taxon>Tracheophyta</taxon>
        <taxon>Spermatophyta</taxon>
        <taxon>Magnoliopsida</taxon>
        <taxon>eudicotyledons</taxon>
        <taxon>Gunneridae</taxon>
        <taxon>Pentapetalae</taxon>
        <taxon>asterids</taxon>
        <taxon>lamiids</taxon>
        <taxon>Lamiales</taxon>
        <taxon>Plantaginaceae</taxon>
        <taxon>Cheloneae</taxon>
        <taxon>Penstemon</taxon>
    </lineage>
</organism>
<proteinExistence type="predicted"/>
<gene>
    <name evidence="1" type="ORF">ACJIZ3_000721</name>
</gene>
<comment type="caution">
    <text evidence="1">The sequence shown here is derived from an EMBL/GenBank/DDBJ whole genome shotgun (WGS) entry which is preliminary data.</text>
</comment>
<name>A0ABD3U546_9LAMI</name>
<reference evidence="1 2" key="1">
    <citation type="submission" date="2024-12" db="EMBL/GenBank/DDBJ databases">
        <title>The unique morphological basis and parallel evolutionary history of personate flowers in Penstemon.</title>
        <authorList>
            <person name="Depatie T.H."/>
            <person name="Wessinger C.A."/>
        </authorList>
    </citation>
    <scope>NUCLEOTIDE SEQUENCE [LARGE SCALE GENOMIC DNA]</scope>
    <source>
        <strain evidence="1">WTNN_2</strain>
        <tissue evidence="1">Leaf</tissue>
    </source>
</reference>
<sequence length="67" mass="7546">MEPPILVHQESSVTLLVRHLPEAIPHDTVSRLFSHYGASSVRPCSHGRLPKSPLSFSLSFYIIFFVL</sequence>
<keyword evidence="2" id="KW-1185">Reference proteome</keyword>
<evidence type="ECO:0000313" key="2">
    <source>
        <dbReference type="Proteomes" id="UP001634393"/>
    </source>
</evidence>